<proteinExistence type="predicted"/>
<keyword evidence="11" id="KW-0443">Lipid metabolism</keyword>
<keyword evidence="5" id="KW-0812">Transmembrane</keyword>
<feature type="compositionally biased region" description="Polar residues" evidence="15">
    <location>
        <begin position="166"/>
        <end position="181"/>
    </location>
</feature>
<evidence type="ECO:0000256" key="14">
    <source>
        <dbReference type="ARBA" id="ARBA00026104"/>
    </source>
</evidence>
<keyword evidence="12" id="KW-0472">Membrane</keyword>
<feature type="compositionally biased region" description="Low complexity" evidence="15">
    <location>
        <begin position="276"/>
        <end position="285"/>
    </location>
</feature>
<dbReference type="InterPro" id="IPR000008">
    <property type="entry name" value="C2_dom"/>
</dbReference>
<dbReference type="RefSeq" id="XP_018286796.1">
    <property type="nucleotide sequence ID" value="XM_018438728.1"/>
</dbReference>
<feature type="compositionally biased region" description="Polar residues" evidence="15">
    <location>
        <begin position="328"/>
        <end position="338"/>
    </location>
</feature>
<feature type="region of interest" description="Disordered" evidence="15">
    <location>
        <begin position="1"/>
        <end position="24"/>
    </location>
</feature>
<keyword evidence="9" id="KW-0442">Lipid degradation</keyword>
<feature type="region of interest" description="Disordered" evidence="15">
    <location>
        <begin position="166"/>
        <end position="188"/>
    </location>
</feature>
<dbReference type="PANTHER" id="PTHR45792:SF8">
    <property type="entry name" value="DIACYLGLYCEROL LIPASE-ALPHA"/>
    <property type="match status" value="1"/>
</dbReference>
<feature type="region of interest" description="Disordered" evidence="15">
    <location>
        <begin position="243"/>
        <end position="298"/>
    </location>
</feature>
<dbReference type="InterPro" id="IPR002921">
    <property type="entry name" value="Fungal_lipase-type"/>
</dbReference>
<feature type="compositionally biased region" description="Acidic residues" evidence="15">
    <location>
        <begin position="248"/>
        <end position="261"/>
    </location>
</feature>
<feature type="compositionally biased region" description="Polar residues" evidence="15">
    <location>
        <begin position="1"/>
        <end position="22"/>
    </location>
</feature>
<dbReference type="InParanoid" id="A0A167KS56"/>
<dbReference type="Pfam" id="PF00168">
    <property type="entry name" value="C2"/>
    <property type="match status" value="1"/>
</dbReference>
<evidence type="ECO:0000256" key="15">
    <source>
        <dbReference type="SAM" id="MobiDB-lite"/>
    </source>
</evidence>
<organism evidence="17 18">
    <name type="scientific">Phycomyces blakesleeanus (strain ATCC 8743b / DSM 1359 / FGSC 10004 / NBRC 33097 / NRRL 1555)</name>
    <dbReference type="NCBI Taxonomy" id="763407"/>
    <lineage>
        <taxon>Eukaryota</taxon>
        <taxon>Fungi</taxon>
        <taxon>Fungi incertae sedis</taxon>
        <taxon>Mucoromycota</taxon>
        <taxon>Mucoromycotina</taxon>
        <taxon>Mucoromycetes</taxon>
        <taxon>Mucorales</taxon>
        <taxon>Phycomycetaceae</taxon>
        <taxon>Phycomyces</taxon>
    </lineage>
</organism>
<evidence type="ECO:0000313" key="18">
    <source>
        <dbReference type="Proteomes" id="UP000077315"/>
    </source>
</evidence>
<dbReference type="VEuPathDB" id="FungiDB:PHYBLDRAFT_183178"/>
<keyword evidence="4" id="KW-0597">Phosphoprotein</keyword>
<dbReference type="GeneID" id="28999634"/>
<dbReference type="CDD" id="cd00030">
    <property type="entry name" value="C2"/>
    <property type="match status" value="1"/>
</dbReference>
<dbReference type="GO" id="GO:0019369">
    <property type="term" value="P:arachidonate metabolic process"/>
    <property type="evidence" value="ECO:0007669"/>
    <property type="project" value="TreeGrafter"/>
</dbReference>
<dbReference type="InterPro" id="IPR029058">
    <property type="entry name" value="AB_hydrolase_fold"/>
</dbReference>
<keyword evidence="7" id="KW-0378">Hydrolase</keyword>
<keyword evidence="10" id="KW-1133">Transmembrane helix</keyword>
<dbReference type="Gene3D" id="2.60.40.150">
    <property type="entry name" value="C2 domain"/>
    <property type="match status" value="1"/>
</dbReference>
<dbReference type="SUPFAM" id="SSF49562">
    <property type="entry name" value="C2 domain (Calcium/lipid-binding domain, CaLB)"/>
    <property type="match status" value="1"/>
</dbReference>
<keyword evidence="6" id="KW-0479">Metal-binding</keyword>
<accession>A0A167KS56</accession>
<gene>
    <name evidence="17" type="ORF">PHYBLDRAFT_183178</name>
</gene>
<keyword evidence="18" id="KW-1185">Reference proteome</keyword>
<dbReference type="EC" id="3.1.1.116" evidence="14"/>
<evidence type="ECO:0000256" key="3">
    <source>
        <dbReference type="ARBA" id="ARBA00022475"/>
    </source>
</evidence>
<dbReference type="SUPFAM" id="SSF53474">
    <property type="entry name" value="alpha/beta-Hydrolases"/>
    <property type="match status" value="1"/>
</dbReference>
<comment type="cofactor">
    <cofactor evidence="1">
        <name>Ca(2+)</name>
        <dbReference type="ChEBI" id="CHEBI:29108"/>
    </cofactor>
</comment>
<dbReference type="EMBL" id="KV440994">
    <property type="protein sequence ID" value="OAD68756.1"/>
    <property type="molecule type" value="Genomic_DNA"/>
</dbReference>
<dbReference type="CDD" id="cd00519">
    <property type="entry name" value="Lipase_3"/>
    <property type="match status" value="1"/>
</dbReference>
<keyword evidence="3" id="KW-1003">Cell membrane</keyword>
<dbReference type="InterPro" id="IPR035892">
    <property type="entry name" value="C2_domain_sf"/>
</dbReference>
<evidence type="ECO:0000256" key="6">
    <source>
        <dbReference type="ARBA" id="ARBA00022723"/>
    </source>
</evidence>
<dbReference type="Proteomes" id="UP000077315">
    <property type="component" value="Unassembled WGS sequence"/>
</dbReference>
<evidence type="ECO:0000256" key="8">
    <source>
        <dbReference type="ARBA" id="ARBA00022837"/>
    </source>
</evidence>
<sequence>MSITHEQIHSHNIPNTPLSRQSPPLPSGKLRLQVLDCFLNVPVQRPYVVITLGEQKYYTSVSEYEQGRWHETFELSVSFHAQLFGTIQLDLFDSYMLLPDRHIGRTEIRLRLLEGMPETFTSYYEIWDKKLSTGASSSVGQRKTLTANVGAIQVKIAYVYQSEQTQLSDGSEQKNNNGTSADSKDEPLVLRELRKTDTPVGSSNLLTEEQLATEFQRHLKFQRERKTAGIKFCKYEEGRDTHLGETLDYPDESESDSDSEDSNSLMRPLALGRIKSSSLQSQDSNLSKEDAKNATNKESTVHKVSSWFRFNKPSSSLSTASTVAVPDPSNTKPSNSKKAAFNNNELESVILSDDQENIKAYPLLETIGSWTVNKETNQVLRTIAKLLASFGQGFELTNLQVLTGFTVLEKFYGELPRERTWDLVEDLSEIELASHFWKFSVASYGWKGLNFIGKGNGYLSDAIRNHSDALSIIEFLSIPKEDLLAYEFRTAEAFRPSYFITRDRTTNSIVLVIRGTMSVFDTMTDLVCEYEPWRGGLIHKGMKSSAMWFFRNVAPQLIAYSNEHSTSALYIVGHSLGAATAAILTIMLIDYLDEFRKGTDVDFSLKCFGYAPACGLSLNLSEKYKDYIQSFVFADDVVSKLSYGSMMDVKELIIASAEAAKTLGVGQVLWVGKMEGEKWKTAYERIAECRQRCLDSMANPRLYVAGQVYQFWLDPTPSNETRIVIERTDAERVSREIIVRRSIVLDHLPTNFDIAFKRAREALMMEGSSHTEPSHSLRPEGILDPTEEEKAHSHVFPLSHSSSKETGAVLEGEKRTAASNAIWDAVANLGLKGTSKPSRNSGPLINRDEI</sequence>
<evidence type="ECO:0000256" key="2">
    <source>
        <dbReference type="ARBA" id="ARBA00004651"/>
    </source>
</evidence>
<dbReference type="PANTHER" id="PTHR45792">
    <property type="entry name" value="DIACYLGLYCEROL LIPASE HOMOLOG-RELATED"/>
    <property type="match status" value="1"/>
</dbReference>
<dbReference type="OrthoDB" id="438440at2759"/>
<dbReference type="Pfam" id="PF01764">
    <property type="entry name" value="Lipase_3"/>
    <property type="match status" value="1"/>
</dbReference>
<dbReference type="GO" id="GO:0046340">
    <property type="term" value="P:diacylglycerol catabolic process"/>
    <property type="evidence" value="ECO:0007669"/>
    <property type="project" value="TreeGrafter"/>
</dbReference>
<dbReference type="PROSITE" id="PS50004">
    <property type="entry name" value="C2"/>
    <property type="match status" value="1"/>
</dbReference>
<dbReference type="GO" id="GO:0046872">
    <property type="term" value="F:metal ion binding"/>
    <property type="evidence" value="ECO:0007669"/>
    <property type="project" value="UniProtKB-KW"/>
</dbReference>
<dbReference type="AlphaFoldDB" id="A0A167KS56"/>
<reference evidence="18" key="1">
    <citation type="submission" date="2015-06" db="EMBL/GenBank/DDBJ databases">
        <title>Expansion of signal transduction pathways in fungi by whole-genome duplication.</title>
        <authorList>
            <consortium name="DOE Joint Genome Institute"/>
            <person name="Corrochano L.M."/>
            <person name="Kuo A."/>
            <person name="Marcet-Houben M."/>
            <person name="Polaino S."/>
            <person name="Salamov A."/>
            <person name="Villalobos J.M."/>
            <person name="Alvarez M.I."/>
            <person name="Avalos J."/>
            <person name="Benito E.P."/>
            <person name="Benoit I."/>
            <person name="Burger G."/>
            <person name="Camino L.P."/>
            <person name="Canovas D."/>
            <person name="Cerda-Olmedo E."/>
            <person name="Cheng J.-F."/>
            <person name="Dominguez A."/>
            <person name="Elias M."/>
            <person name="Eslava A.P."/>
            <person name="Glaser F."/>
            <person name="Grimwood J."/>
            <person name="Gutierrez G."/>
            <person name="Heitman J."/>
            <person name="Henrissat B."/>
            <person name="Iturriaga E.A."/>
            <person name="Lang B.F."/>
            <person name="Lavin J.L."/>
            <person name="Lee S."/>
            <person name="Li W."/>
            <person name="Lindquist E."/>
            <person name="Lopez-Garcia S."/>
            <person name="Luque E.M."/>
            <person name="Marcos A.T."/>
            <person name="Martin J."/>
            <person name="McCluskey K."/>
            <person name="Medina H.R."/>
            <person name="Miralles-Duran A."/>
            <person name="Miyazaki A."/>
            <person name="Munoz-Torres E."/>
            <person name="Oguiza J.A."/>
            <person name="Ohm R."/>
            <person name="Olmedo M."/>
            <person name="Orejas M."/>
            <person name="Ortiz-Castellanos L."/>
            <person name="Pisabarro A.G."/>
            <person name="Rodriguez-Romero J."/>
            <person name="Ruiz-Herrera J."/>
            <person name="Ruiz-Vazquez R."/>
            <person name="Sanz C."/>
            <person name="Schackwitz W."/>
            <person name="Schmutz J."/>
            <person name="Shahriari M."/>
            <person name="Shelest E."/>
            <person name="Silva-Franco F."/>
            <person name="Soanes D."/>
            <person name="Syed K."/>
            <person name="Tagua V.G."/>
            <person name="Talbot N.J."/>
            <person name="Thon M."/>
            <person name="De vries R.P."/>
            <person name="Wiebenga A."/>
            <person name="Yadav J.S."/>
            <person name="Braun E.L."/>
            <person name="Baker S."/>
            <person name="Garre V."/>
            <person name="Horwitz B."/>
            <person name="Torres-Martinez S."/>
            <person name="Idnurm A."/>
            <person name="Herrera-Estrella A."/>
            <person name="Gabaldon T."/>
            <person name="Grigoriev I.V."/>
        </authorList>
    </citation>
    <scope>NUCLEOTIDE SEQUENCE [LARGE SCALE GENOMIC DNA]</scope>
    <source>
        <strain evidence="18">NRRL 1555(-)</strain>
    </source>
</reference>
<evidence type="ECO:0000256" key="10">
    <source>
        <dbReference type="ARBA" id="ARBA00022989"/>
    </source>
</evidence>
<keyword evidence="8" id="KW-0106">Calcium</keyword>
<evidence type="ECO:0000313" key="17">
    <source>
        <dbReference type="EMBL" id="OAD68756.1"/>
    </source>
</evidence>
<evidence type="ECO:0000256" key="13">
    <source>
        <dbReference type="ARBA" id="ARBA00024531"/>
    </source>
</evidence>
<dbReference type="Gene3D" id="3.40.50.1820">
    <property type="entry name" value="alpha/beta hydrolase"/>
    <property type="match status" value="1"/>
</dbReference>
<protein>
    <recommendedName>
        <fullName evidence="14">sn-1-specific diacylglycerol lipase</fullName>
        <ecNumber evidence="14">3.1.1.116</ecNumber>
    </recommendedName>
</protein>
<evidence type="ECO:0000256" key="9">
    <source>
        <dbReference type="ARBA" id="ARBA00022963"/>
    </source>
</evidence>
<evidence type="ECO:0000256" key="11">
    <source>
        <dbReference type="ARBA" id="ARBA00023098"/>
    </source>
</evidence>
<dbReference type="InterPro" id="IPR052214">
    <property type="entry name" value="DAG_Lipase-Related"/>
</dbReference>
<feature type="region of interest" description="Disordered" evidence="15">
    <location>
        <begin position="317"/>
        <end position="338"/>
    </location>
</feature>
<feature type="region of interest" description="Disordered" evidence="15">
    <location>
        <begin position="788"/>
        <end position="807"/>
    </location>
</feature>
<comment type="subcellular location">
    <subcellularLocation>
        <location evidence="2">Cell membrane</location>
        <topology evidence="2">Multi-pass membrane protein</topology>
    </subcellularLocation>
</comment>
<evidence type="ECO:0000256" key="1">
    <source>
        <dbReference type="ARBA" id="ARBA00001913"/>
    </source>
</evidence>
<feature type="domain" description="C2" evidence="16">
    <location>
        <begin position="10"/>
        <end position="123"/>
    </location>
</feature>
<dbReference type="GO" id="GO:0005886">
    <property type="term" value="C:plasma membrane"/>
    <property type="evidence" value="ECO:0007669"/>
    <property type="project" value="UniProtKB-SubCell"/>
</dbReference>
<name>A0A167KS56_PHYB8</name>
<evidence type="ECO:0000256" key="12">
    <source>
        <dbReference type="ARBA" id="ARBA00023136"/>
    </source>
</evidence>
<evidence type="ECO:0000256" key="7">
    <source>
        <dbReference type="ARBA" id="ARBA00022801"/>
    </source>
</evidence>
<evidence type="ECO:0000256" key="4">
    <source>
        <dbReference type="ARBA" id="ARBA00022553"/>
    </source>
</evidence>
<feature type="compositionally biased region" description="Low complexity" evidence="15">
    <location>
        <begin position="317"/>
        <end position="326"/>
    </location>
</feature>
<comment type="catalytic activity">
    <reaction evidence="13">
        <text>a 1,2-diacyl-sn-glycerol + H2O = a 2-acylglycerol + a fatty acid + H(+)</text>
        <dbReference type="Rhea" id="RHEA:33275"/>
        <dbReference type="ChEBI" id="CHEBI:15377"/>
        <dbReference type="ChEBI" id="CHEBI:15378"/>
        <dbReference type="ChEBI" id="CHEBI:17389"/>
        <dbReference type="ChEBI" id="CHEBI:17815"/>
        <dbReference type="ChEBI" id="CHEBI:28868"/>
        <dbReference type="EC" id="3.1.1.116"/>
    </reaction>
    <physiologicalReaction direction="left-to-right" evidence="13">
        <dbReference type="Rhea" id="RHEA:33276"/>
    </physiologicalReaction>
</comment>
<evidence type="ECO:0000256" key="5">
    <source>
        <dbReference type="ARBA" id="ARBA00022692"/>
    </source>
</evidence>
<dbReference type="GO" id="GO:0016298">
    <property type="term" value="F:lipase activity"/>
    <property type="evidence" value="ECO:0007669"/>
    <property type="project" value="TreeGrafter"/>
</dbReference>
<evidence type="ECO:0000259" key="16">
    <source>
        <dbReference type="PROSITE" id="PS50004"/>
    </source>
</evidence>